<comment type="caution">
    <text evidence="1">The sequence shown here is derived from an EMBL/GenBank/DDBJ whole genome shotgun (WGS) entry which is preliminary data.</text>
</comment>
<dbReference type="PANTHER" id="PTHR40280:SF1">
    <property type="entry name" value="VOC DOMAIN-CONTAINING PROTEIN"/>
    <property type="match status" value="1"/>
</dbReference>
<organism evidence="1 2">
    <name type="scientific">Azohydromonas lata</name>
    <dbReference type="NCBI Taxonomy" id="45677"/>
    <lineage>
        <taxon>Bacteria</taxon>
        <taxon>Pseudomonadati</taxon>
        <taxon>Pseudomonadota</taxon>
        <taxon>Betaproteobacteria</taxon>
        <taxon>Burkholderiales</taxon>
        <taxon>Sphaerotilaceae</taxon>
        <taxon>Azohydromonas</taxon>
    </lineage>
</organism>
<accession>A0ABU5IG22</accession>
<evidence type="ECO:0000313" key="1">
    <source>
        <dbReference type="EMBL" id="MDZ5457475.1"/>
    </source>
</evidence>
<proteinExistence type="predicted"/>
<keyword evidence="2" id="KW-1185">Reference proteome</keyword>
<dbReference type="SUPFAM" id="SSF54593">
    <property type="entry name" value="Glyoxalase/Bleomycin resistance protein/Dihydroxybiphenyl dioxygenase"/>
    <property type="match status" value="1"/>
</dbReference>
<dbReference type="PANTHER" id="PTHR40280">
    <property type="entry name" value="BLR6907 PROTEIN"/>
    <property type="match status" value="1"/>
</dbReference>
<name>A0ABU5IG22_9BURK</name>
<dbReference type="InterPro" id="IPR029068">
    <property type="entry name" value="Glyas_Bleomycin-R_OHBP_Dase"/>
</dbReference>
<evidence type="ECO:0000313" key="2">
    <source>
        <dbReference type="Proteomes" id="UP001293718"/>
    </source>
</evidence>
<gene>
    <name evidence="1" type="ORF">SM757_12920</name>
</gene>
<dbReference type="Gene3D" id="3.10.180.10">
    <property type="entry name" value="2,3-Dihydroxybiphenyl 1,2-Dioxygenase, domain 1"/>
    <property type="match status" value="1"/>
</dbReference>
<sequence>MTHTPLPPLLSPCASPLVLLEHVNLTQPDQQLATLFYVVGLGFTRDPFLMVGLDNMWINVGRTQMHLPTRAPQRLRGRIGLTVPWLRQLPARLEPLRSALAHTEFELRTVDDTLELRCPWGNTFIVHAGAPQQTLPGIAYVEFDVPAGTAEGIARFYADGLGAPAEVWATQQGAPMALVKLANGQSLRFAETAAPLPPYDGHHIQVYLDGAEPAHRRVQALGLVRRDRGPGDWRFVDLVDPADGRLLYQLEHEMRDLAHPLYGRRLVNRNPGQAQAAYRPGEDELPAG</sequence>
<protein>
    <submittedName>
        <fullName evidence="1">Glyoxalase/bleomycin resistance/dioxygenase family protein</fullName>
    </submittedName>
</protein>
<dbReference type="EMBL" id="JAXOJX010000019">
    <property type="protein sequence ID" value="MDZ5457475.1"/>
    <property type="molecule type" value="Genomic_DNA"/>
</dbReference>
<reference evidence="1 2" key="1">
    <citation type="submission" date="2023-11" db="EMBL/GenBank/DDBJ databases">
        <title>Draft genome of Azohydromonas lata strain H1 (DSM1123), a polyhydroxyalkanoate producer.</title>
        <authorList>
            <person name="Traversa D."/>
            <person name="D'Addabbo P."/>
            <person name="Pazzani C."/>
            <person name="Manzari C."/>
            <person name="Chiara M."/>
            <person name="Scrascia M."/>
        </authorList>
    </citation>
    <scope>NUCLEOTIDE SEQUENCE [LARGE SCALE GENOMIC DNA]</scope>
    <source>
        <strain evidence="1 2">H1</strain>
    </source>
</reference>
<dbReference type="RefSeq" id="WP_322465779.1">
    <property type="nucleotide sequence ID" value="NZ_JAXOJX010000019.1"/>
</dbReference>
<dbReference type="Proteomes" id="UP001293718">
    <property type="component" value="Unassembled WGS sequence"/>
</dbReference>